<feature type="transmembrane region" description="Helical" evidence="8">
    <location>
        <begin position="689"/>
        <end position="715"/>
    </location>
</feature>
<feature type="compositionally biased region" description="Low complexity" evidence="7">
    <location>
        <begin position="558"/>
        <end position="593"/>
    </location>
</feature>
<evidence type="ECO:0000259" key="10">
    <source>
        <dbReference type="PROSITE" id="PS50923"/>
    </source>
</evidence>
<dbReference type="Gene3D" id="3.10.100.10">
    <property type="entry name" value="Mannose-Binding Protein A, subunit A"/>
    <property type="match status" value="1"/>
</dbReference>
<keyword evidence="8" id="KW-0812">Transmembrane</keyword>
<dbReference type="InterPro" id="IPR035976">
    <property type="entry name" value="Sushi/SCR/CCP_sf"/>
</dbReference>
<gene>
    <name evidence="11" type="ORF">ONB1V03_LOCUS4558</name>
</gene>
<feature type="domain" description="Sushi" evidence="10">
    <location>
        <begin position="377"/>
        <end position="434"/>
    </location>
</feature>
<protein>
    <recommendedName>
        <fullName evidence="13">Sushi, von Willebrand factor type A, EGF and pentraxin domain-containing protein 1</fullName>
    </recommendedName>
</protein>
<dbReference type="Pfam" id="PF00059">
    <property type="entry name" value="Lectin_C"/>
    <property type="match status" value="1"/>
</dbReference>
<dbReference type="InterPro" id="IPR000436">
    <property type="entry name" value="Sushi_SCR_CCP_dom"/>
</dbReference>
<feature type="region of interest" description="Disordered" evidence="7">
    <location>
        <begin position="810"/>
        <end position="831"/>
    </location>
</feature>
<evidence type="ECO:0000256" key="4">
    <source>
        <dbReference type="ARBA" id="ARBA00022837"/>
    </source>
</evidence>
<reference evidence="11" key="1">
    <citation type="submission" date="2020-11" db="EMBL/GenBank/DDBJ databases">
        <authorList>
            <person name="Tran Van P."/>
        </authorList>
    </citation>
    <scope>NUCLEOTIDE SEQUENCE</scope>
</reference>
<dbReference type="SUPFAM" id="SSF57535">
    <property type="entry name" value="Complement control module/SCR domain"/>
    <property type="match status" value="4"/>
</dbReference>
<dbReference type="OrthoDB" id="547680at2759"/>
<dbReference type="PROSITE" id="PS50923">
    <property type="entry name" value="SUSHI"/>
    <property type="match status" value="4"/>
</dbReference>
<dbReference type="Gene3D" id="2.60.120.260">
    <property type="entry name" value="Galactose-binding domain-like"/>
    <property type="match status" value="1"/>
</dbReference>
<keyword evidence="5 6" id="KW-1015">Disulfide bond</keyword>
<keyword evidence="8" id="KW-0472">Membrane</keyword>
<evidence type="ECO:0000256" key="5">
    <source>
        <dbReference type="ARBA" id="ARBA00023157"/>
    </source>
</evidence>
<evidence type="ECO:0000256" key="3">
    <source>
        <dbReference type="ARBA" id="ARBA00022737"/>
    </source>
</evidence>
<dbReference type="SMART" id="SM00607">
    <property type="entry name" value="FTP"/>
    <property type="match status" value="1"/>
</dbReference>
<keyword evidence="3" id="KW-0677">Repeat</keyword>
<sequence>MRAFYCRTHRSLQMDLLNTILLIIFITHFTFVDSCGYPGSPAHASVSLTTDSIRNGTIATYTCDNGYELLGPSRRTCTGAKWEPAGIPFCVLNVAVGKAAMQSSTVGQGSAQKAVDGSTSSFYNTNTCTMTEAERNPWFYVNLLEPVLVQLVRIDFGSSCCSNNRPAVITVRVGNNRPDLGVNPVCNKFTGFLEEGRPLFLPCARPMPGAFVSITLESAGNPLSICETFVYTDHALSIEQCPSFRDQPLGSTSTYNGKCYIFYNNQPLNFDSARRFCEVRGGSLVDETSPALQGFLSWELYRRHRNDPNGQYWLGALRDPKTPANWKWINGKDVTISFWNLPANKDNCSRFDGTKGWLWSDTNCNLNLNFVCQHRPLSCGKPERPPNSTILARNVDIGSVIEYRCSDGNLLIGPNIRTCLPNGFFSEFSPKCKYLECGFPASITNGQYILSNNSRAYLNSVNYSCKEGYVLVGRGNLVCDVDERWNGPPPRCEPVICPNPPIIANSVVRISANNTIFGAIAEYTCDEDYELMGESRIICNVAGFWDGEPGYCRDKRPSSTSSTSTTTRGTTSTTTTTRKTTTTAPTSSRTTQSWPIIDRQLPASRGPQISLIPISSTPPPQSSYINTKRTNVYSTSSYSPTTTTTTTTTRRPTPKSRTTRPTIYRTQDNEINDSLLRSNTKAATARLNMGGIIALAVFGGFVFLAAVITIVVIIVRRLKNSHNALDAQTISTFDSSGDNSGFYHKYASAWSQLQSNGIHSGSYKPGLARIDPSYDHHNHQRLNRGTINEGFREANEITLNADVAALYSRPDKRYKRPDPDGQSHWQHNRKY</sequence>
<dbReference type="AlphaFoldDB" id="A0A7R9LMA9"/>
<evidence type="ECO:0000259" key="9">
    <source>
        <dbReference type="PROSITE" id="PS50041"/>
    </source>
</evidence>
<feature type="compositionally biased region" description="Low complexity" evidence="7">
    <location>
        <begin position="634"/>
        <end position="651"/>
    </location>
</feature>
<dbReference type="CDD" id="cd00037">
    <property type="entry name" value="CLECT"/>
    <property type="match status" value="1"/>
</dbReference>
<keyword evidence="12" id="KW-1185">Reference proteome</keyword>
<dbReference type="Gene3D" id="2.10.70.10">
    <property type="entry name" value="Complement Module, domain 1"/>
    <property type="match status" value="4"/>
</dbReference>
<dbReference type="InterPro" id="IPR001304">
    <property type="entry name" value="C-type_lectin-like"/>
</dbReference>
<evidence type="ECO:0000256" key="1">
    <source>
        <dbReference type="ARBA" id="ARBA00022723"/>
    </source>
</evidence>
<evidence type="ECO:0000313" key="12">
    <source>
        <dbReference type="Proteomes" id="UP000728032"/>
    </source>
</evidence>
<feature type="domain" description="Sushi" evidence="10">
    <location>
        <begin position="495"/>
        <end position="554"/>
    </location>
</feature>
<dbReference type="CDD" id="cd00033">
    <property type="entry name" value="CCP"/>
    <property type="match status" value="4"/>
</dbReference>
<feature type="domain" description="Sushi" evidence="10">
    <location>
        <begin position="435"/>
        <end position="494"/>
    </location>
</feature>
<dbReference type="EMBL" id="CAJPVJ010001602">
    <property type="protein sequence ID" value="CAG2165012.1"/>
    <property type="molecule type" value="Genomic_DNA"/>
</dbReference>
<dbReference type="FunFam" id="2.10.70.10:FF:000112">
    <property type="entry name" value="Uncharacterized protein, isoform C"/>
    <property type="match status" value="1"/>
</dbReference>
<feature type="disulfide bond" evidence="6">
    <location>
        <begin position="525"/>
        <end position="552"/>
    </location>
</feature>
<name>A0A7R9LMA9_9ACAR</name>
<feature type="disulfide bond" evidence="6">
    <location>
        <begin position="405"/>
        <end position="432"/>
    </location>
</feature>
<keyword evidence="4" id="KW-0106">Calcium</keyword>
<dbReference type="PANTHER" id="PTHR45656:SF4">
    <property type="entry name" value="PROTEIN CBR-CLEC-78"/>
    <property type="match status" value="1"/>
</dbReference>
<dbReference type="InterPro" id="IPR016187">
    <property type="entry name" value="CTDL_fold"/>
</dbReference>
<dbReference type="SMART" id="SM00032">
    <property type="entry name" value="CCP"/>
    <property type="match status" value="4"/>
</dbReference>
<keyword evidence="1" id="KW-0479">Metal-binding</keyword>
<proteinExistence type="predicted"/>
<dbReference type="FunFam" id="3.10.100.10:FF:000089">
    <property type="entry name" value="Uncharacterized protein, isoform C"/>
    <property type="match status" value="1"/>
</dbReference>
<evidence type="ECO:0000256" key="2">
    <source>
        <dbReference type="ARBA" id="ARBA00022729"/>
    </source>
</evidence>
<feature type="domain" description="Sushi" evidence="10">
    <location>
        <begin position="33"/>
        <end position="92"/>
    </location>
</feature>
<dbReference type="EMBL" id="OC916427">
    <property type="protein sequence ID" value="CAD7644236.1"/>
    <property type="molecule type" value="Genomic_DNA"/>
</dbReference>
<dbReference type="SUPFAM" id="SSF49785">
    <property type="entry name" value="Galactose-binding domain-like"/>
    <property type="match status" value="1"/>
</dbReference>
<dbReference type="SUPFAM" id="SSF56436">
    <property type="entry name" value="C-type lectin-like"/>
    <property type="match status" value="1"/>
</dbReference>
<dbReference type="Pfam" id="PF22633">
    <property type="entry name" value="F5_F8_type_C_2"/>
    <property type="match status" value="1"/>
</dbReference>
<keyword evidence="2" id="KW-0732">Signal</keyword>
<feature type="domain" description="C-type lectin" evidence="9">
    <location>
        <begin position="255"/>
        <end position="373"/>
    </location>
</feature>
<organism evidence="11">
    <name type="scientific">Oppiella nova</name>
    <dbReference type="NCBI Taxonomy" id="334625"/>
    <lineage>
        <taxon>Eukaryota</taxon>
        <taxon>Metazoa</taxon>
        <taxon>Ecdysozoa</taxon>
        <taxon>Arthropoda</taxon>
        <taxon>Chelicerata</taxon>
        <taxon>Arachnida</taxon>
        <taxon>Acari</taxon>
        <taxon>Acariformes</taxon>
        <taxon>Sarcoptiformes</taxon>
        <taxon>Oribatida</taxon>
        <taxon>Brachypylina</taxon>
        <taxon>Oppioidea</taxon>
        <taxon>Oppiidae</taxon>
        <taxon>Oppiella</taxon>
    </lineage>
</organism>
<dbReference type="InterPro" id="IPR008979">
    <property type="entry name" value="Galactose-bd-like_sf"/>
</dbReference>
<accession>A0A7R9LMA9</accession>
<comment type="caution">
    <text evidence="6">Lacks conserved residue(s) required for the propagation of feature annotation.</text>
</comment>
<evidence type="ECO:0000256" key="7">
    <source>
        <dbReference type="SAM" id="MobiDB-lite"/>
    </source>
</evidence>
<evidence type="ECO:0008006" key="13">
    <source>
        <dbReference type="Google" id="ProtNLM"/>
    </source>
</evidence>
<feature type="region of interest" description="Disordered" evidence="7">
    <location>
        <begin position="634"/>
        <end position="660"/>
    </location>
</feature>
<feature type="disulfide bond" evidence="6">
    <location>
        <begin position="63"/>
        <end position="90"/>
    </location>
</feature>
<evidence type="ECO:0000313" key="11">
    <source>
        <dbReference type="EMBL" id="CAD7644236.1"/>
    </source>
</evidence>
<evidence type="ECO:0000256" key="8">
    <source>
        <dbReference type="SAM" id="Phobius"/>
    </source>
</evidence>
<feature type="region of interest" description="Disordered" evidence="7">
    <location>
        <begin position="552"/>
        <end position="599"/>
    </location>
</feature>
<dbReference type="InterPro" id="IPR016186">
    <property type="entry name" value="C-type_lectin-like/link_sf"/>
</dbReference>
<feature type="disulfide bond" evidence="6">
    <location>
        <begin position="465"/>
        <end position="492"/>
    </location>
</feature>
<dbReference type="SMART" id="SM00034">
    <property type="entry name" value="CLECT"/>
    <property type="match status" value="1"/>
</dbReference>
<dbReference type="Pfam" id="PF00084">
    <property type="entry name" value="Sushi"/>
    <property type="match status" value="4"/>
</dbReference>
<dbReference type="PANTHER" id="PTHR45656">
    <property type="entry name" value="PROTEIN CBR-CLEC-78"/>
    <property type="match status" value="1"/>
</dbReference>
<dbReference type="InterPro" id="IPR006585">
    <property type="entry name" value="FTP1"/>
</dbReference>
<dbReference type="InterPro" id="IPR051277">
    <property type="entry name" value="SEZ6_CSMD_C4BPB_Regulators"/>
</dbReference>
<dbReference type="GO" id="GO:0046872">
    <property type="term" value="F:metal ion binding"/>
    <property type="evidence" value="ECO:0007669"/>
    <property type="project" value="UniProtKB-KW"/>
</dbReference>
<keyword evidence="8" id="KW-1133">Transmembrane helix</keyword>
<evidence type="ECO:0000256" key="6">
    <source>
        <dbReference type="PROSITE-ProRule" id="PRU00302"/>
    </source>
</evidence>
<dbReference type="Proteomes" id="UP000728032">
    <property type="component" value="Unassembled WGS sequence"/>
</dbReference>
<dbReference type="PROSITE" id="PS50041">
    <property type="entry name" value="C_TYPE_LECTIN_2"/>
    <property type="match status" value="1"/>
</dbReference>
<keyword evidence="6" id="KW-0768">Sushi</keyword>